<feature type="transmembrane region" description="Helical" evidence="9">
    <location>
        <begin position="71"/>
        <end position="92"/>
    </location>
</feature>
<comment type="caution">
    <text evidence="10">The sequence shown here is derived from an EMBL/GenBank/DDBJ whole genome shotgun (WGS) entry which is preliminary data.</text>
</comment>
<keyword evidence="6 9" id="KW-0472">Membrane</keyword>
<dbReference type="GO" id="GO:0005549">
    <property type="term" value="F:odorant binding"/>
    <property type="evidence" value="ECO:0007669"/>
    <property type="project" value="InterPro"/>
</dbReference>
<organism evidence="10 11">
    <name type="scientific">Lasius niger</name>
    <name type="common">Black garden ant</name>
    <dbReference type="NCBI Taxonomy" id="67767"/>
    <lineage>
        <taxon>Eukaryota</taxon>
        <taxon>Metazoa</taxon>
        <taxon>Ecdysozoa</taxon>
        <taxon>Arthropoda</taxon>
        <taxon>Hexapoda</taxon>
        <taxon>Insecta</taxon>
        <taxon>Pterygota</taxon>
        <taxon>Neoptera</taxon>
        <taxon>Endopterygota</taxon>
        <taxon>Hymenoptera</taxon>
        <taxon>Apocrita</taxon>
        <taxon>Aculeata</taxon>
        <taxon>Formicoidea</taxon>
        <taxon>Formicidae</taxon>
        <taxon>Formicinae</taxon>
        <taxon>Lasius</taxon>
        <taxon>Lasius</taxon>
    </lineage>
</organism>
<evidence type="ECO:0000256" key="3">
    <source>
        <dbReference type="ARBA" id="ARBA00022692"/>
    </source>
</evidence>
<evidence type="ECO:0000256" key="2">
    <source>
        <dbReference type="ARBA" id="ARBA00022606"/>
    </source>
</evidence>
<keyword evidence="11" id="KW-1185">Reference proteome</keyword>
<keyword evidence="7 10" id="KW-0675">Receptor</keyword>
<evidence type="ECO:0000313" key="10">
    <source>
        <dbReference type="EMBL" id="KMQ87956.1"/>
    </source>
</evidence>
<dbReference type="AlphaFoldDB" id="A0A0J7KCK9"/>
<feature type="transmembrane region" description="Helical" evidence="9">
    <location>
        <begin position="113"/>
        <end position="134"/>
    </location>
</feature>
<keyword evidence="4" id="KW-0552">Olfaction</keyword>
<dbReference type="GO" id="GO:0007165">
    <property type="term" value="P:signal transduction"/>
    <property type="evidence" value="ECO:0007669"/>
    <property type="project" value="UniProtKB-KW"/>
</dbReference>
<dbReference type="GO" id="GO:0004984">
    <property type="term" value="F:olfactory receptor activity"/>
    <property type="evidence" value="ECO:0007669"/>
    <property type="project" value="InterPro"/>
</dbReference>
<dbReference type="Proteomes" id="UP000036403">
    <property type="component" value="Unassembled WGS sequence"/>
</dbReference>
<dbReference type="STRING" id="67767.A0A0J7KCK9"/>
<evidence type="ECO:0000313" key="11">
    <source>
        <dbReference type="Proteomes" id="UP000036403"/>
    </source>
</evidence>
<proteinExistence type="predicted"/>
<evidence type="ECO:0000256" key="5">
    <source>
        <dbReference type="ARBA" id="ARBA00022989"/>
    </source>
</evidence>
<keyword evidence="8" id="KW-0807">Transducer</keyword>
<dbReference type="EMBL" id="LBMM01009671">
    <property type="protein sequence ID" value="KMQ87956.1"/>
    <property type="molecule type" value="Genomic_DNA"/>
</dbReference>
<sequence>MYVSTEKVLKDGMICFAVFIEMAFLIARIYICKDVVRQLIQKLNDILHTADETMKSVVTATLKPVEAPLNFYWSAGVASIIAWTCIPLVLVFEKNLFYYEDYRIPAAFSRQPFSLDIFLLGSLFLMISAVYMFLKKVGVDVYMVHLVLMTTAQYRYIAVKIAMIFQEKNEDNKEHSSGPDQRKEKEIKVLCRHHNAVIHLIYMNSVFRFCFIGIMLSMIPSTTFWEGVSIIMYASGAVVQLFILCSCVQQLLDAEARQNN</sequence>
<evidence type="ECO:0000256" key="6">
    <source>
        <dbReference type="ARBA" id="ARBA00023136"/>
    </source>
</evidence>
<gene>
    <name evidence="10" type="ORF">RF55_12634</name>
</gene>
<protein>
    <submittedName>
        <fullName evidence="10">Odorant receptor 170</fullName>
    </submittedName>
</protein>
<accession>A0A0J7KCK9</accession>
<dbReference type="GO" id="GO:0016020">
    <property type="term" value="C:membrane"/>
    <property type="evidence" value="ECO:0007669"/>
    <property type="project" value="UniProtKB-SubCell"/>
</dbReference>
<reference evidence="10 11" key="1">
    <citation type="submission" date="2015-04" db="EMBL/GenBank/DDBJ databases">
        <title>Lasius niger genome sequencing.</title>
        <authorList>
            <person name="Konorov E.A."/>
            <person name="Nikitin M.A."/>
            <person name="Kirill M.V."/>
            <person name="Chang P."/>
        </authorList>
    </citation>
    <scope>NUCLEOTIDE SEQUENCE [LARGE SCALE GENOMIC DNA]</scope>
    <source>
        <tissue evidence="10">Whole</tissue>
    </source>
</reference>
<keyword evidence="3 9" id="KW-0812">Transmembrane</keyword>
<dbReference type="InterPro" id="IPR004117">
    <property type="entry name" value="7tm6_olfct_rcpt"/>
</dbReference>
<feature type="transmembrane region" description="Helical" evidence="9">
    <location>
        <begin position="230"/>
        <end position="252"/>
    </location>
</feature>
<dbReference type="Pfam" id="PF02949">
    <property type="entry name" value="7tm_6"/>
    <property type="match status" value="1"/>
</dbReference>
<evidence type="ECO:0000256" key="1">
    <source>
        <dbReference type="ARBA" id="ARBA00004141"/>
    </source>
</evidence>
<keyword evidence="5 9" id="KW-1133">Transmembrane helix</keyword>
<comment type="subcellular location">
    <subcellularLocation>
        <location evidence="1">Membrane</location>
        <topology evidence="1">Multi-pass membrane protein</topology>
    </subcellularLocation>
</comment>
<dbReference type="PaxDb" id="67767-A0A0J7KCK9"/>
<evidence type="ECO:0000256" key="4">
    <source>
        <dbReference type="ARBA" id="ARBA00022725"/>
    </source>
</evidence>
<feature type="transmembrane region" description="Helical" evidence="9">
    <location>
        <begin position="12"/>
        <end position="31"/>
    </location>
</feature>
<keyword evidence="2" id="KW-0716">Sensory transduction</keyword>
<evidence type="ECO:0000256" key="7">
    <source>
        <dbReference type="ARBA" id="ARBA00023170"/>
    </source>
</evidence>
<name>A0A0J7KCK9_LASNI</name>
<evidence type="ECO:0000256" key="8">
    <source>
        <dbReference type="ARBA" id="ARBA00023224"/>
    </source>
</evidence>
<evidence type="ECO:0000256" key="9">
    <source>
        <dbReference type="SAM" id="Phobius"/>
    </source>
</evidence>
<feature type="transmembrane region" description="Helical" evidence="9">
    <location>
        <begin position="196"/>
        <end position="218"/>
    </location>
</feature>
<dbReference type="OrthoDB" id="8185860at2759"/>